<dbReference type="Proteomes" id="UP001064087">
    <property type="component" value="Chromosome"/>
</dbReference>
<dbReference type="InterPro" id="IPR004045">
    <property type="entry name" value="Glutathione_S-Trfase_N"/>
</dbReference>
<dbReference type="PROSITE" id="PS50405">
    <property type="entry name" value="GST_CTER"/>
    <property type="match status" value="1"/>
</dbReference>
<dbReference type="RefSeq" id="WP_263048409.1">
    <property type="nucleotide sequence ID" value="NZ_CP106738.1"/>
</dbReference>
<evidence type="ECO:0000259" key="2">
    <source>
        <dbReference type="PROSITE" id="PS50405"/>
    </source>
</evidence>
<name>A0ABY6DEP2_9RHOB</name>
<dbReference type="InterPro" id="IPR040079">
    <property type="entry name" value="Glutathione_S-Trfase"/>
</dbReference>
<dbReference type="SUPFAM" id="SSF52833">
    <property type="entry name" value="Thioredoxin-like"/>
    <property type="match status" value="1"/>
</dbReference>
<protein>
    <submittedName>
        <fullName evidence="3">Glutathione S-transferase family protein</fullName>
    </submittedName>
</protein>
<gene>
    <name evidence="3" type="ORF">N7U68_04840</name>
</gene>
<organism evidence="3 4">
    <name type="scientific">Roseovarius pelagicus</name>
    <dbReference type="NCBI Taxonomy" id="2980108"/>
    <lineage>
        <taxon>Bacteria</taxon>
        <taxon>Pseudomonadati</taxon>
        <taxon>Pseudomonadota</taxon>
        <taxon>Alphaproteobacteria</taxon>
        <taxon>Rhodobacterales</taxon>
        <taxon>Roseobacteraceae</taxon>
        <taxon>Roseovarius</taxon>
    </lineage>
</organism>
<dbReference type="InterPro" id="IPR036282">
    <property type="entry name" value="Glutathione-S-Trfase_C_sf"/>
</dbReference>
<dbReference type="EMBL" id="CP106738">
    <property type="protein sequence ID" value="UXX83985.1"/>
    <property type="molecule type" value="Genomic_DNA"/>
</dbReference>
<dbReference type="SUPFAM" id="SSF47616">
    <property type="entry name" value="GST C-terminal domain-like"/>
    <property type="match status" value="1"/>
</dbReference>
<evidence type="ECO:0000313" key="3">
    <source>
        <dbReference type="EMBL" id="UXX83985.1"/>
    </source>
</evidence>
<accession>A0ABY6DEP2</accession>
<dbReference type="Gene3D" id="1.20.1050.10">
    <property type="match status" value="1"/>
</dbReference>
<dbReference type="CDD" id="cd00299">
    <property type="entry name" value="GST_C_family"/>
    <property type="match status" value="1"/>
</dbReference>
<feature type="domain" description="GST N-terminal" evidence="1">
    <location>
        <begin position="3"/>
        <end position="83"/>
    </location>
</feature>
<dbReference type="Pfam" id="PF02798">
    <property type="entry name" value="GST_N"/>
    <property type="match status" value="1"/>
</dbReference>
<dbReference type="CDD" id="cd00570">
    <property type="entry name" value="GST_N_family"/>
    <property type="match status" value="1"/>
</dbReference>
<sequence length="220" mass="23763">MPDALRLTGYGPSVYTWVVRLALAELGADYTYVEVDPFAEDGRAELPPLHPFGRVPVLAHGDFTIWETAAILDYIDAEIAGGRMTPVAPQARARMRQVIGIVDAYGYWPMVRQVFANRVFRELDGAPVDEAEIAAGMERAAPVLTALEAIAAEGLVLDAVRVTLADCHLVPMLTYFAKAPEGALALKRCPALGTWLAAMHARPTISNTMPDLGAEMTGET</sequence>
<proteinExistence type="predicted"/>
<dbReference type="Gene3D" id="3.40.30.10">
    <property type="entry name" value="Glutaredoxin"/>
    <property type="match status" value="1"/>
</dbReference>
<dbReference type="PANTHER" id="PTHR42673:SF4">
    <property type="entry name" value="MALEYLACETOACETATE ISOMERASE"/>
    <property type="match status" value="1"/>
</dbReference>
<dbReference type="InterPro" id="IPR010987">
    <property type="entry name" value="Glutathione-S-Trfase_C-like"/>
</dbReference>
<dbReference type="PANTHER" id="PTHR42673">
    <property type="entry name" value="MALEYLACETOACETATE ISOMERASE"/>
    <property type="match status" value="1"/>
</dbReference>
<dbReference type="SFLD" id="SFLDS00019">
    <property type="entry name" value="Glutathione_Transferase_(cytos"/>
    <property type="match status" value="1"/>
</dbReference>
<feature type="domain" description="GST C-terminal" evidence="2">
    <location>
        <begin position="88"/>
        <end position="220"/>
    </location>
</feature>
<dbReference type="InterPro" id="IPR036249">
    <property type="entry name" value="Thioredoxin-like_sf"/>
</dbReference>
<dbReference type="Pfam" id="PF13410">
    <property type="entry name" value="GST_C_2"/>
    <property type="match status" value="1"/>
</dbReference>
<evidence type="ECO:0000259" key="1">
    <source>
        <dbReference type="PROSITE" id="PS50404"/>
    </source>
</evidence>
<reference evidence="3" key="1">
    <citation type="submission" date="2022-10" db="EMBL/GenBank/DDBJ databases">
        <title>Roseovarius pelagicus sp. nov., isolated from Arctic seawater.</title>
        <authorList>
            <person name="Hong Y.W."/>
            <person name="Hwang C.Y."/>
        </authorList>
    </citation>
    <scope>NUCLEOTIDE SEQUENCE</scope>
    <source>
        <strain evidence="3">HL-MP18</strain>
    </source>
</reference>
<evidence type="ECO:0000313" key="4">
    <source>
        <dbReference type="Proteomes" id="UP001064087"/>
    </source>
</evidence>
<dbReference type="PROSITE" id="PS50404">
    <property type="entry name" value="GST_NTER"/>
    <property type="match status" value="1"/>
</dbReference>
<dbReference type="SFLD" id="SFLDG00358">
    <property type="entry name" value="Main_(cytGST)"/>
    <property type="match status" value="1"/>
</dbReference>
<keyword evidence="4" id="KW-1185">Reference proteome</keyword>